<evidence type="ECO:0000313" key="12">
    <source>
        <dbReference type="Proteomes" id="UP001319045"/>
    </source>
</evidence>
<name>A0ABM7NZM5_9BACT</name>
<keyword evidence="12" id="KW-1185">Reference proteome</keyword>
<keyword evidence="6 10" id="KW-0812">Transmembrane</keyword>
<dbReference type="CDD" id="cd13143">
    <property type="entry name" value="MATE_MepA_like"/>
    <property type="match status" value="1"/>
</dbReference>
<protein>
    <recommendedName>
        <fullName evidence="3">Multidrug export protein MepA</fullName>
    </recommendedName>
</protein>
<dbReference type="Pfam" id="PF01554">
    <property type="entry name" value="MatE"/>
    <property type="match status" value="2"/>
</dbReference>
<feature type="transmembrane region" description="Helical" evidence="10">
    <location>
        <begin position="195"/>
        <end position="216"/>
    </location>
</feature>
<evidence type="ECO:0000256" key="7">
    <source>
        <dbReference type="ARBA" id="ARBA00022989"/>
    </source>
</evidence>
<feature type="transmembrane region" description="Helical" evidence="10">
    <location>
        <begin position="316"/>
        <end position="335"/>
    </location>
</feature>
<keyword evidence="7 10" id="KW-1133">Transmembrane helix</keyword>
<dbReference type="InterPro" id="IPR045070">
    <property type="entry name" value="MATE_MepA-like"/>
</dbReference>
<feature type="transmembrane region" description="Helical" evidence="10">
    <location>
        <begin position="417"/>
        <end position="438"/>
    </location>
</feature>
<keyword evidence="9" id="KW-0046">Antibiotic resistance</keyword>
<keyword evidence="8 10" id="KW-0472">Membrane</keyword>
<feature type="transmembrane region" description="Helical" evidence="10">
    <location>
        <begin position="168"/>
        <end position="189"/>
    </location>
</feature>
<feature type="transmembrane region" description="Helical" evidence="10">
    <location>
        <begin position="355"/>
        <end position="376"/>
    </location>
</feature>
<dbReference type="PANTHER" id="PTHR43823:SF3">
    <property type="entry name" value="MULTIDRUG EXPORT PROTEIN MEPA"/>
    <property type="match status" value="1"/>
</dbReference>
<dbReference type="RefSeq" id="WP_207153565.1">
    <property type="nucleotide sequence ID" value="NZ_AP024484.1"/>
</dbReference>
<evidence type="ECO:0000256" key="2">
    <source>
        <dbReference type="ARBA" id="ARBA00008417"/>
    </source>
</evidence>
<comment type="subcellular location">
    <subcellularLocation>
        <location evidence="1">Cell membrane</location>
        <topology evidence="1">Multi-pass membrane protein</topology>
    </subcellularLocation>
</comment>
<evidence type="ECO:0000256" key="3">
    <source>
        <dbReference type="ARBA" id="ARBA00022106"/>
    </source>
</evidence>
<keyword evidence="5" id="KW-1003">Cell membrane</keyword>
<dbReference type="InterPro" id="IPR048279">
    <property type="entry name" value="MdtK-like"/>
</dbReference>
<dbReference type="PANTHER" id="PTHR43823">
    <property type="entry name" value="SPORULATION PROTEIN YKVU"/>
    <property type="match status" value="1"/>
</dbReference>
<dbReference type="InterPro" id="IPR002528">
    <property type="entry name" value="MATE_fam"/>
</dbReference>
<sequence>MINKPKELGTERVSRLLLKYALPSIVASTVMSIFNIVDSIFIGHGVGTLGLSGLAVLLPLMNMMVAFSTLVAIGGANLMSIRLGQKDYKSANIILGNVVTLSIIYATILNIVCYTFLDKILVFSGASAVTLPYARSFMQVFLAGNIFTQLFFNLNAMLRSSAAPQKAMIATIGMVLIVVILNPIFIFGLKMGMRGSALATVLSQGIMLCYQLHHFYNKNNCVYFQKGIFRLRWNIISKMMSIGLSPFFMNLTACMVVIIITNSLTRYGGDVSVGAYGIINRFLFFFVMIVIGLMQGMQPIVGYNYGAKLYNRAFKALKLSISFATLISVIGFLLGEFFPHMITSLFTTDKQLTEIAASGMRIMMMAVPLLGTQVISTGFFQSIGYVKTAIFLSLLRQLILIIPALLVFPLFFGLNGIWMSIPVSDTLATIISVTILIYNYRQLKKLAN</sequence>
<feature type="transmembrane region" description="Helical" evidence="10">
    <location>
        <begin position="54"/>
        <end position="79"/>
    </location>
</feature>
<evidence type="ECO:0000256" key="8">
    <source>
        <dbReference type="ARBA" id="ARBA00023136"/>
    </source>
</evidence>
<feature type="transmembrane region" description="Helical" evidence="10">
    <location>
        <begin position="91"/>
        <end position="117"/>
    </location>
</feature>
<evidence type="ECO:0000256" key="1">
    <source>
        <dbReference type="ARBA" id="ARBA00004651"/>
    </source>
</evidence>
<feature type="transmembrane region" description="Helical" evidence="10">
    <location>
        <begin position="137"/>
        <end position="156"/>
    </location>
</feature>
<feature type="transmembrane region" description="Helical" evidence="10">
    <location>
        <begin position="20"/>
        <end position="42"/>
    </location>
</feature>
<dbReference type="Proteomes" id="UP001319045">
    <property type="component" value="Chromosome"/>
</dbReference>
<evidence type="ECO:0000313" key="11">
    <source>
        <dbReference type="EMBL" id="BCS85964.1"/>
    </source>
</evidence>
<feature type="transmembrane region" description="Helical" evidence="10">
    <location>
        <begin position="273"/>
        <end position="295"/>
    </location>
</feature>
<organism evidence="11 12">
    <name type="scientific">Prevotella herbatica</name>
    <dbReference type="NCBI Taxonomy" id="2801997"/>
    <lineage>
        <taxon>Bacteria</taxon>
        <taxon>Pseudomonadati</taxon>
        <taxon>Bacteroidota</taxon>
        <taxon>Bacteroidia</taxon>
        <taxon>Bacteroidales</taxon>
        <taxon>Prevotellaceae</taxon>
        <taxon>Prevotella</taxon>
    </lineage>
</organism>
<keyword evidence="4" id="KW-0813">Transport</keyword>
<proteinExistence type="inferred from homology"/>
<evidence type="ECO:0000256" key="5">
    <source>
        <dbReference type="ARBA" id="ARBA00022475"/>
    </source>
</evidence>
<dbReference type="PIRSF" id="PIRSF006603">
    <property type="entry name" value="DinF"/>
    <property type="match status" value="1"/>
</dbReference>
<dbReference type="InterPro" id="IPR051327">
    <property type="entry name" value="MATE_MepA_subfamily"/>
</dbReference>
<evidence type="ECO:0000256" key="4">
    <source>
        <dbReference type="ARBA" id="ARBA00022448"/>
    </source>
</evidence>
<comment type="similarity">
    <text evidence="2">Belongs to the multi antimicrobial extrusion (MATE) (TC 2.A.66.1) family. MepA subfamily.</text>
</comment>
<gene>
    <name evidence="11" type="ORF">prwr041_18570</name>
</gene>
<accession>A0ABM7NZM5</accession>
<reference evidence="11 12" key="1">
    <citation type="journal article" date="2022" name="Int. J. Syst. Evol. Microbiol.">
        <title>Prevotella herbatica sp. nov., a plant polysaccharide-decomposing anaerobic bacterium isolated from a methanogenic reactor.</title>
        <authorList>
            <person name="Uek A."/>
            <person name="Tonouchi A."/>
            <person name="Kaku N."/>
            <person name="Ueki K."/>
        </authorList>
    </citation>
    <scope>NUCLEOTIDE SEQUENCE [LARGE SCALE GENOMIC DNA]</scope>
    <source>
        <strain evidence="11 12">WR041</strain>
    </source>
</reference>
<evidence type="ECO:0000256" key="9">
    <source>
        <dbReference type="ARBA" id="ARBA00023251"/>
    </source>
</evidence>
<dbReference type="EMBL" id="AP024484">
    <property type="protein sequence ID" value="BCS85964.1"/>
    <property type="molecule type" value="Genomic_DNA"/>
</dbReference>
<feature type="transmembrane region" description="Helical" evidence="10">
    <location>
        <begin position="388"/>
        <end position="411"/>
    </location>
</feature>
<dbReference type="NCBIfam" id="TIGR00797">
    <property type="entry name" value="matE"/>
    <property type="match status" value="1"/>
</dbReference>
<feature type="transmembrane region" description="Helical" evidence="10">
    <location>
        <begin position="236"/>
        <end position="261"/>
    </location>
</feature>
<evidence type="ECO:0000256" key="6">
    <source>
        <dbReference type="ARBA" id="ARBA00022692"/>
    </source>
</evidence>
<evidence type="ECO:0000256" key="10">
    <source>
        <dbReference type="SAM" id="Phobius"/>
    </source>
</evidence>